<keyword evidence="2" id="KW-0325">Glycoprotein</keyword>
<evidence type="ECO:0000256" key="3">
    <source>
        <dbReference type="PROSITE-ProRule" id="PRU00196"/>
    </source>
</evidence>
<dbReference type="PROSITE" id="PS50287">
    <property type="entry name" value="SRCR_2"/>
    <property type="match status" value="1"/>
</dbReference>
<comment type="caution">
    <text evidence="3">Lacks conserved residue(s) required for the propagation of feature annotation.</text>
</comment>
<keyword evidence="4" id="KW-0472">Membrane</keyword>
<dbReference type="SMART" id="SM00202">
    <property type="entry name" value="SR"/>
    <property type="match status" value="1"/>
</dbReference>
<dbReference type="Gene3D" id="3.10.250.10">
    <property type="entry name" value="SRCR-like domain"/>
    <property type="match status" value="1"/>
</dbReference>
<feature type="domain" description="SRCR" evidence="6">
    <location>
        <begin position="273"/>
        <end position="368"/>
    </location>
</feature>
<organism evidence="7 8">
    <name type="scientific">Myripristis murdjan</name>
    <name type="common">pinecone soldierfish</name>
    <dbReference type="NCBI Taxonomy" id="586833"/>
    <lineage>
        <taxon>Eukaryota</taxon>
        <taxon>Metazoa</taxon>
        <taxon>Chordata</taxon>
        <taxon>Craniata</taxon>
        <taxon>Vertebrata</taxon>
        <taxon>Euteleostomi</taxon>
        <taxon>Actinopterygii</taxon>
        <taxon>Neopterygii</taxon>
        <taxon>Teleostei</taxon>
        <taxon>Neoteleostei</taxon>
        <taxon>Acanthomorphata</taxon>
        <taxon>Holocentriformes</taxon>
        <taxon>Holocentridae</taxon>
        <taxon>Myripristis</taxon>
    </lineage>
</organism>
<keyword evidence="8" id="KW-1185">Reference proteome</keyword>
<dbReference type="GO" id="GO:0016020">
    <property type="term" value="C:membrane"/>
    <property type="evidence" value="ECO:0007669"/>
    <property type="project" value="InterPro"/>
</dbReference>
<sequence length="368" mass="40863">MLKMYASCRANVFFLLRFSLLISDVKPQKPKRQWCLNVIVVYLILLTVVNVFLLYKVLTLSSVSESVKEKLTSTNDISLGGEQDNADLPALIRNNSQEIKTLKGYMWTMQSKVSSICGDDGQLVRLRNDLSSVNTSIYILEDKLAAISLKTGKIASIHMTESLHKVRKIRKILQSKDILVDILAGSLGFGLYRSEVGLGFIKTKQDLKQESVCFFSGDIGVGIPGPARPKGINGRPGEPGPMGPPGWIHYGCYWNIVITGIITEYLSSSTVSVRLAGGRERGRVEVLHNEEWGTVCNDNFDRKDGRVICRMLHYQDVDYVFTATVGTGNIWLDDLQCTGNERSIFDCPHNGVGVHNCNHNHDAGVHCI</sequence>
<name>A0A667ZM22_9TELE</name>
<dbReference type="AlphaFoldDB" id="A0A667ZM22"/>
<dbReference type="PRINTS" id="PR00258">
    <property type="entry name" value="SPERACTRCPTR"/>
</dbReference>
<dbReference type="InParanoid" id="A0A667ZM22"/>
<evidence type="ECO:0000256" key="5">
    <source>
        <dbReference type="SAM" id="SignalP"/>
    </source>
</evidence>
<dbReference type="InterPro" id="IPR001190">
    <property type="entry name" value="SRCR"/>
</dbReference>
<evidence type="ECO:0000256" key="1">
    <source>
        <dbReference type="ARBA" id="ARBA00023157"/>
    </source>
</evidence>
<proteinExistence type="predicted"/>
<evidence type="ECO:0000313" key="8">
    <source>
        <dbReference type="Proteomes" id="UP000472263"/>
    </source>
</evidence>
<evidence type="ECO:0000256" key="4">
    <source>
        <dbReference type="SAM" id="Phobius"/>
    </source>
</evidence>
<keyword evidence="4" id="KW-1133">Transmembrane helix</keyword>
<dbReference type="Gene3D" id="1.20.5.320">
    <property type="entry name" value="6-Phosphogluconate Dehydrogenase, domain 3"/>
    <property type="match status" value="1"/>
</dbReference>
<dbReference type="Ensembl" id="ENSMMDT00005040528.1">
    <property type="protein sequence ID" value="ENSMMDP00005039708.1"/>
    <property type="gene ID" value="ENSMMDG00005018365.1"/>
</dbReference>
<keyword evidence="1 3" id="KW-1015">Disulfide bond</keyword>
<reference evidence="7" key="1">
    <citation type="submission" date="2019-06" db="EMBL/GenBank/DDBJ databases">
        <authorList>
            <consortium name="Wellcome Sanger Institute Data Sharing"/>
        </authorList>
    </citation>
    <scope>NUCLEOTIDE SEQUENCE [LARGE SCALE GENOMIC DNA]</scope>
</reference>
<dbReference type="SUPFAM" id="SSF56487">
    <property type="entry name" value="SRCR-like"/>
    <property type="match status" value="1"/>
</dbReference>
<dbReference type="Pfam" id="PF00530">
    <property type="entry name" value="SRCR"/>
    <property type="match status" value="1"/>
</dbReference>
<reference evidence="7" key="2">
    <citation type="submission" date="2025-08" db="UniProtKB">
        <authorList>
            <consortium name="Ensembl"/>
        </authorList>
    </citation>
    <scope>IDENTIFICATION</scope>
</reference>
<evidence type="ECO:0000313" key="7">
    <source>
        <dbReference type="Ensembl" id="ENSMMDP00005039708.1"/>
    </source>
</evidence>
<reference evidence="7" key="3">
    <citation type="submission" date="2025-09" db="UniProtKB">
        <authorList>
            <consortium name="Ensembl"/>
        </authorList>
    </citation>
    <scope>IDENTIFICATION</scope>
</reference>
<dbReference type="GeneTree" id="ENSGT00940000168180"/>
<dbReference type="InterPro" id="IPR036772">
    <property type="entry name" value="SRCR-like_dom_sf"/>
</dbReference>
<keyword evidence="5" id="KW-0732">Signal</keyword>
<feature type="transmembrane region" description="Helical" evidence="4">
    <location>
        <begin position="37"/>
        <end position="58"/>
    </location>
</feature>
<feature type="chain" id="PRO_5025477587" description="SRCR domain-containing protein" evidence="5">
    <location>
        <begin position="28"/>
        <end position="368"/>
    </location>
</feature>
<protein>
    <recommendedName>
        <fullName evidence="6">SRCR domain-containing protein</fullName>
    </recommendedName>
</protein>
<dbReference type="FunFam" id="3.10.250.10:FF:000011">
    <property type="entry name" value="Scavenger receptor class A member 5"/>
    <property type="match status" value="1"/>
</dbReference>
<dbReference type="PANTHER" id="PTHR48071:SF18">
    <property type="entry name" value="DELETED IN MALIGNANT BRAIN TUMORS 1 PROTEIN-RELATED"/>
    <property type="match status" value="1"/>
</dbReference>
<dbReference type="PANTHER" id="PTHR48071">
    <property type="entry name" value="SRCR DOMAIN-CONTAINING PROTEIN"/>
    <property type="match status" value="1"/>
</dbReference>
<dbReference type="Proteomes" id="UP000472263">
    <property type="component" value="Chromosome 21"/>
</dbReference>
<feature type="signal peptide" evidence="5">
    <location>
        <begin position="1"/>
        <end position="27"/>
    </location>
</feature>
<evidence type="ECO:0000256" key="2">
    <source>
        <dbReference type="ARBA" id="ARBA00023180"/>
    </source>
</evidence>
<keyword evidence="4" id="KW-0812">Transmembrane</keyword>
<evidence type="ECO:0000259" key="6">
    <source>
        <dbReference type="PROSITE" id="PS50287"/>
    </source>
</evidence>
<accession>A0A667ZM22</accession>
<feature type="disulfide bond" evidence="3">
    <location>
        <begin position="337"/>
        <end position="347"/>
    </location>
</feature>